<accession>A0A7G3KE88</accession>
<reference evidence="1 2" key="1">
    <citation type="submission" date="2019-06" db="EMBL/GenBank/DDBJ databases">
        <authorList>
            <person name="Lin W."/>
            <person name="Gao M."/>
            <person name="Li D."/>
        </authorList>
    </citation>
    <scope>NUCLEOTIDE SEQUENCE [LARGE SCALE GENOMIC DNA]</scope>
</reference>
<organism evidence="1 2">
    <name type="scientific">Enterobacter phage vB_EhoM-IME523</name>
    <dbReference type="NCBI Taxonomy" id="2596709"/>
    <lineage>
        <taxon>Viruses</taxon>
        <taxon>Duplodnaviria</taxon>
        <taxon>Heunggongvirae</taxon>
        <taxon>Uroviricota</taxon>
        <taxon>Caudoviricetes</taxon>
        <taxon>Pantevenvirales</taxon>
        <taxon>Straboviridae</taxon>
        <taxon>Tevenvirinae</taxon>
        <taxon>Kanagawavirus</taxon>
        <taxon>Kanagawavirus eclm</taxon>
    </lineage>
</organism>
<dbReference type="RefSeq" id="YP_010650331.1">
    <property type="nucleotide sequence ID" value="NC_070777.1"/>
</dbReference>
<sequence length="58" mass="7209">MNLHSSPCGWTQIPIDELERLKKIEKMFWELREQEHDVFSEWFNLLELEQLKNERSNY</sequence>
<name>A0A7G3KE88_9CAUD</name>
<keyword evidence="2" id="KW-1185">Reference proteome</keyword>
<proteinExistence type="predicted"/>
<evidence type="ECO:0000313" key="1">
    <source>
        <dbReference type="EMBL" id="QEA10559.1"/>
    </source>
</evidence>
<dbReference type="GeneID" id="77925913"/>
<dbReference type="EMBL" id="MN087708">
    <property type="protein sequence ID" value="QEA10559.1"/>
    <property type="molecule type" value="Genomic_DNA"/>
</dbReference>
<dbReference type="Proteomes" id="UP000516307">
    <property type="component" value="Segment"/>
</dbReference>
<evidence type="ECO:0000313" key="2">
    <source>
        <dbReference type="Proteomes" id="UP000516307"/>
    </source>
</evidence>
<dbReference type="KEGG" id="vg:77925913"/>
<protein>
    <submittedName>
        <fullName evidence="1">Uncharacterized protein</fullName>
    </submittedName>
</protein>